<dbReference type="GO" id="GO:0008745">
    <property type="term" value="F:N-acetylmuramoyl-L-alanine amidase activity"/>
    <property type="evidence" value="ECO:0007669"/>
    <property type="project" value="UniProtKB-EC"/>
</dbReference>
<feature type="domain" description="MurNAc-LAA" evidence="5">
    <location>
        <begin position="134"/>
        <end position="397"/>
    </location>
</feature>
<dbReference type="InterPro" id="IPR050695">
    <property type="entry name" value="N-acetylmuramoyl_amidase_3"/>
</dbReference>
<reference evidence="6 7" key="1">
    <citation type="submission" date="2018-03" db="EMBL/GenBank/DDBJ databases">
        <title>Genomic Encyclopedia of Archaeal and Bacterial Type Strains, Phase II (KMG-II): from individual species to whole genera.</title>
        <authorList>
            <person name="Goeker M."/>
        </authorList>
    </citation>
    <scope>NUCLEOTIDE SEQUENCE [LARGE SCALE GENOMIC DNA]</scope>
    <source>
        <strain evidence="6 7">DSM 28229</strain>
    </source>
</reference>
<evidence type="ECO:0000313" key="6">
    <source>
        <dbReference type="EMBL" id="PWJ41983.1"/>
    </source>
</evidence>
<evidence type="ECO:0000256" key="1">
    <source>
        <dbReference type="ARBA" id="ARBA00001561"/>
    </source>
</evidence>
<dbReference type="EC" id="3.5.1.28" evidence="2"/>
<keyword evidence="7" id="KW-1185">Reference proteome</keyword>
<evidence type="ECO:0000256" key="3">
    <source>
        <dbReference type="ARBA" id="ARBA00022801"/>
    </source>
</evidence>
<keyword evidence="4" id="KW-0732">Signal</keyword>
<dbReference type="SUPFAM" id="SSF53187">
    <property type="entry name" value="Zn-dependent exopeptidases"/>
    <property type="match status" value="1"/>
</dbReference>
<evidence type="ECO:0000313" key="7">
    <source>
        <dbReference type="Proteomes" id="UP000245535"/>
    </source>
</evidence>
<dbReference type="RefSeq" id="WP_109618517.1">
    <property type="nucleotide sequence ID" value="NZ_QGDO01000003.1"/>
</dbReference>
<evidence type="ECO:0000256" key="4">
    <source>
        <dbReference type="SAM" id="SignalP"/>
    </source>
</evidence>
<comment type="caution">
    <text evidence="6">The sequence shown here is derived from an EMBL/GenBank/DDBJ whole genome shotgun (WGS) entry which is preliminary data.</text>
</comment>
<evidence type="ECO:0000256" key="2">
    <source>
        <dbReference type="ARBA" id="ARBA00011901"/>
    </source>
</evidence>
<proteinExistence type="predicted"/>
<organism evidence="6 7">
    <name type="scientific">Sediminitomix flava</name>
    <dbReference type="NCBI Taxonomy" id="379075"/>
    <lineage>
        <taxon>Bacteria</taxon>
        <taxon>Pseudomonadati</taxon>
        <taxon>Bacteroidota</taxon>
        <taxon>Cytophagia</taxon>
        <taxon>Cytophagales</taxon>
        <taxon>Flammeovirgaceae</taxon>
        <taxon>Sediminitomix</taxon>
    </lineage>
</organism>
<dbReference type="Gene3D" id="3.40.630.40">
    <property type="entry name" value="Zn-dependent exopeptidases"/>
    <property type="match status" value="1"/>
</dbReference>
<keyword evidence="3" id="KW-0378">Hydrolase</keyword>
<dbReference type="Proteomes" id="UP000245535">
    <property type="component" value="Unassembled WGS sequence"/>
</dbReference>
<feature type="signal peptide" evidence="4">
    <location>
        <begin position="1"/>
        <end position="18"/>
    </location>
</feature>
<feature type="chain" id="PRO_5016385128" description="N-acetylmuramoyl-L-alanine amidase" evidence="4">
    <location>
        <begin position="19"/>
        <end position="426"/>
    </location>
</feature>
<comment type="catalytic activity">
    <reaction evidence="1">
        <text>Hydrolyzes the link between N-acetylmuramoyl residues and L-amino acid residues in certain cell-wall glycopeptides.</text>
        <dbReference type="EC" id="3.5.1.28"/>
    </reaction>
</comment>
<dbReference type="OrthoDB" id="979670at2"/>
<name>A0A315ZA94_SEDFL</name>
<dbReference type="PANTHER" id="PTHR30404:SF0">
    <property type="entry name" value="N-ACETYLMURAMOYL-L-ALANINE AMIDASE AMIC"/>
    <property type="match status" value="1"/>
</dbReference>
<gene>
    <name evidence="6" type="ORF">BC781_103233</name>
</gene>
<dbReference type="GO" id="GO:0009253">
    <property type="term" value="P:peptidoglycan catabolic process"/>
    <property type="evidence" value="ECO:0007669"/>
    <property type="project" value="InterPro"/>
</dbReference>
<dbReference type="GO" id="GO:0030288">
    <property type="term" value="C:outer membrane-bounded periplasmic space"/>
    <property type="evidence" value="ECO:0007669"/>
    <property type="project" value="TreeGrafter"/>
</dbReference>
<dbReference type="EMBL" id="QGDO01000003">
    <property type="protein sequence ID" value="PWJ41983.1"/>
    <property type="molecule type" value="Genomic_DNA"/>
</dbReference>
<dbReference type="InterPro" id="IPR002508">
    <property type="entry name" value="MurNAc-LAA_cat"/>
</dbReference>
<dbReference type="PANTHER" id="PTHR30404">
    <property type="entry name" value="N-ACETYLMURAMOYL-L-ALANINE AMIDASE"/>
    <property type="match status" value="1"/>
</dbReference>
<accession>A0A315ZA94</accession>
<dbReference type="Pfam" id="PF01520">
    <property type="entry name" value="Amidase_3"/>
    <property type="match status" value="1"/>
</dbReference>
<protein>
    <recommendedName>
        <fullName evidence="2">N-acetylmuramoyl-L-alanine amidase</fullName>
        <ecNumber evidence="2">3.5.1.28</ecNumber>
    </recommendedName>
</protein>
<sequence length="426" mass="49530">MKKSLFIYFLLLPFILKAQSVSNLIQHYQERAQTYLVKSNELRQYFSINTDGIHMYASPEMKQLNKAEFTVFWEDLEQFKALLKYTDRAYQIEFYENHGTNRFSDDVASTIEILKQNYRYYHQPSNNPLAGIKVAIDPGHIAGDFKTAQVEGRYINMKHGGKEYQFWEAELNLATAKVLKDSLSKYGAEVYLTREIPNTSAEGFTYEDWKKSHLRKKMQADGLSSPQIDKKIKISYPSQIYREYFLRGDLEARANNINYFNPDVVVVIHYNADEKNQGWSKPSQRNFGMVFVPGSYLKKELETPRDRYDFLRNLVSDHTQESAKLSKHIMENLEEHIQVPAVDDTTEPNYLKSVAIRLSPGVYARNLRLCRLLNAPLCYGEPLLQDNEKELEALSKIDLSKGIIPNRIVEVANSYFFGILKYIEEK</sequence>
<dbReference type="AlphaFoldDB" id="A0A315ZA94"/>
<evidence type="ECO:0000259" key="5">
    <source>
        <dbReference type="Pfam" id="PF01520"/>
    </source>
</evidence>